<feature type="region of interest" description="Disordered" evidence="1">
    <location>
        <begin position="129"/>
        <end position="158"/>
    </location>
</feature>
<proteinExistence type="predicted"/>
<dbReference type="Proteomes" id="UP000257109">
    <property type="component" value="Unassembled WGS sequence"/>
</dbReference>
<comment type="caution">
    <text evidence="2">The sequence shown here is derived from an EMBL/GenBank/DDBJ whole genome shotgun (WGS) entry which is preliminary data.</text>
</comment>
<evidence type="ECO:0000313" key="2">
    <source>
        <dbReference type="EMBL" id="RDX76344.1"/>
    </source>
</evidence>
<evidence type="ECO:0000313" key="3">
    <source>
        <dbReference type="Proteomes" id="UP000257109"/>
    </source>
</evidence>
<name>A0A371FDH1_MUCPR</name>
<keyword evidence="3" id="KW-1185">Reference proteome</keyword>
<evidence type="ECO:0000256" key="1">
    <source>
        <dbReference type="SAM" id="MobiDB-lite"/>
    </source>
</evidence>
<dbReference type="OrthoDB" id="1709243at2759"/>
<protein>
    <submittedName>
        <fullName evidence="2">Uncharacterized protein</fullName>
    </submittedName>
</protein>
<gene>
    <name evidence="2" type="ORF">CR513_43672</name>
</gene>
<organism evidence="2 3">
    <name type="scientific">Mucuna pruriens</name>
    <name type="common">Velvet bean</name>
    <name type="synonym">Dolichos pruriens</name>
    <dbReference type="NCBI Taxonomy" id="157652"/>
    <lineage>
        <taxon>Eukaryota</taxon>
        <taxon>Viridiplantae</taxon>
        <taxon>Streptophyta</taxon>
        <taxon>Embryophyta</taxon>
        <taxon>Tracheophyta</taxon>
        <taxon>Spermatophyta</taxon>
        <taxon>Magnoliopsida</taxon>
        <taxon>eudicotyledons</taxon>
        <taxon>Gunneridae</taxon>
        <taxon>Pentapetalae</taxon>
        <taxon>rosids</taxon>
        <taxon>fabids</taxon>
        <taxon>Fabales</taxon>
        <taxon>Fabaceae</taxon>
        <taxon>Papilionoideae</taxon>
        <taxon>50 kb inversion clade</taxon>
        <taxon>NPAAA clade</taxon>
        <taxon>indigoferoid/millettioid clade</taxon>
        <taxon>Phaseoleae</taxon>
        <taxon>Mucuna</taxon>
    </lineage>
</organism>
<reference evidence="2" key="1">
    <citation type="submission" date="2018-05" db="EMBL/GenBank/DDBJ databases">
        <title>Draft genome of Mucuna pruriens seed.</title>
        <authorList>
            <person name="Nnadi N.E."/>
            <person name="Vos R."/>
            <person name="Hasami M.H."/>
            <person name="Devisetty U.K."/>
            <person name="Aguiy J.C."/>
        </authorList>
    </citation>
    <scope>NUCLEOTIDE SEQUENCE [LARGE SCALE GENOMIC DNA]</scope>
    <source>
        <strain evidence="2">JCA_2017</strain>
    </source>
</reference>
<feature type="compositionally biased region" description="Low complexity" evidence="1">
    <location>
        <begin position="137"/>
        <end position="155"/>
    </location>
</feature>
<dbReference type="EMBL" id="QJKJ01009535">
    <property type="protein sequence ID" value="RDX76344.1"/>
    <property type="molecule type" value="Genomic_DNA"/>
</dbReference>
<sequence length="278" mass="31766">MENNERTLKELATLDVVYQPWCIQYPQLEPTQSYELKSGFIHLRRPPQAFEGIPCGLFHNETVGDTKRLHQNEGIPILLGWSSEGLAFFLTSRTATIRKEICGIRQQSGETLHEYLESNHFGQGRVKGHMQLNDSTPQYQAPPFQQQQQQRMPPQGNSPSLEDLMKQIAANNLEPQDADRTTSQYCEPFTVGWIQQPSFTNNSESKKECKCCTLRSGKELSQPAPQLSRSTEVQEQEKVVPLLFPTQTISARKPEFDEELLKMFRKVETNIPLLDAIM</sequence>
<dbReference type="AlphaFoldDB" id="A0A371FDH1"/>
<accession>A0A371FDH1</accession>
<feature type="non-terminal residue" evidence="2">
    <location>
        <position position="1"/>
    </location>
</feature>